<feature type="compositionally biased region" description="Basic and acidic residues" evidence="1">
    <location>
        <begin position="410"/>
        <end position="450"/>
    </location>
</feature>
<feature type="signal peptide" evidence="2">
    <location>
        <begin position="1"/>
        <end position="28"/>
    </location>
</feature>
<feature type="region of interest" description="Disordered" evidence="1">
    <location>
        <begin position="241"/>
        <end position="303"/>
    </location>
</feature>
<protein>
    <submittedName>
        <fullName evidence="3">Uncharacterized protein</fullName>
    </submittedName>
</protein>
<name>A0AAV7XTE3_9NEOP</name>
<comment type="caution">
    <text evidence="3">The sequence shown here is derived from an EMBL/GenBank/DDBJ whole genome shotgun (WGS) entry which is preliminary data.</text>
</comment>
<feature type="region of interest" description="Disordered" evidence="1">
    <location>
        <begin position="375"/>
        <end position="450"/>
    </location>
</feature>
<accession>A0AAV7XTE3</accession>
<feature type="chain" id="PRO_5043552299" evidence="2">
    <location>
        <begin position="29"/>
        <end position="450"/>
    </location>
</feature>
<dbReference type="AlphaFoldDB" id="A0AAV7XTE3"/>
<evidence type="ECO:0000256" key="2">
    <source>
        <dbReference type="SAM" id="SignalP"/>
    </source>
</evidence>
<feature type="region of interest" description="Disordered" evidence="1">
    <location>
        <begin position="35"/>
        <end position="62"/>
    </location>
</feature>
<evidence type="ECO:0000256" key="1">
    <source>
        <dbReference type="SAM" id="MobiDB-lite"/>
    </source>
</evidence>
<keyword evidence="4" id="KW-1185">Reference proteome</keyword>
<reference evidence="3" key="1">
    <citation type="submission" date="2022-12" db="EMBL/GenBank/DDBJ databases">
        <title>Chromosome-level genome assembly of the bean flower thrips Megalurothrips usitatus.</title>
        <authorList>
            <person name="Ma L."/>
            <person name="Liu Q."/>
            <person name="Li H."/>
            <person name="Cai W."/>
        </authorList>
    </citation>
    <scope>NUCLEOTIDE SEQUENCE</scope>
    <source>
        <strain evidence="3">Cailab_2022a</strain>
    </source>
</reference>
<evidence type="ECO:0000313" key="3">
    <source>
        <dbReference type="EMBL" id="KAJ1528032.1"/>
    </source>
</evidence>
<proteinExistence type="predicted"/>
<sequence>MQPNTVIGLLPLLTACLLAGHTTGGALACDCGSKDSAPPPANSLAPRTDQRPRGSATTSTLDDVLTPELVQSYLALQLHRAAMDMAEKAQARSPTTRCSQGVPCYVGGGSLRRSKRFATGSRRGDADVPVVAGLAGLPLPTPSSPLLRLSPKATSDNDVPVFKGNHEGTPLVRVVVPPPSPRPTAAARSALGTTVPDVPVVRGAPDPAHPTSAPTRASLLPGDLQLTREEEEALAVLLEGRHHKASTARPSARPTEVSAVSGKVGGKAGPLVPRTQPGRGGAGSQLHRKSGDVGNGGGGGGRGGNCCTQTRLLQELERQLAVLRRMNADHLHEEWVRASYPSPYYPYLHNLPVHPARGYDGAPALLPAYFLPSSGWQRRRGPGPAPAALDHRSAPGPDCKDGEAEDGGELDDKVGFSEQQREVDDLRGDDPHDDVGVDHKIGEPVDFEIR</sequence>
<feature type="compositionally biased region" description="Basic and acidic residues" evidence="1">
    <location>
        <begin position="389"/>
        <end position="402"/>
    </location>
</feature>
<evidence type="ECO:0000313" key="4">
    <source>
        <dbReference type="Proteomes" id="UP001075354"/>
    </source>
</evidence>
<keyword evidence="2" id="KW-0732">Signal</keyword>
<organism evidence="3 4">
    <name type="scientific">Megalurothrips usitatus</name>
    <name type="common">bean blossom thrips</name>
    <dbReference type="NCBI Taxonomy" id="439358"/>
    <lineage>
        <taxon>Eukaryota</taxon>
        <taxon>Metazoa</taxon>
        <taxon>Ecdysozoa</taxon>
        <taxon>Arthropoda</taxon>
        <taxon>Hexapoda</taxon>
        <taxon>Insecta</taxon>
        <taxon>Pterygota</taxon>
        <taxon>Neoptera</taxon>
        <taxon>Paraneoptera</taxon>
        <taxon>Thysanoptera</taxon>
        <taxon>Terebrantia</taxon>
        <taxon>Thripoidea</taxon>
        <taxon>Thripidae</taxon>
        <taxon>Megalurothrips</taxon>
    </lineage>
</organism>
<feature type="region of interest" description="Disordered" evidence="1">
    <location>
        <begin position="162"/>
        <end position="189"/>
    </location>
</feature>
<gene>
    <name evidence="3" type="ORF">ONE63_007953</name>
</gene>
<feature type="compositionally biased region" description="Gly residues" evidence="1">
    <location>
        <begin position="293"/>
        <end position="303"/>
    </location>
</feature>
<dbReference type="Proteomes" id="UP001075354">
    <property type="component" value="Chromosome 5"/>
</dbReference>
<dbReference type="EMBL" id="JAPTSV010000005">
    <property type="protein sequence ID" value="KAJ1528032.1"/>
    <property type="molecule type" value="Genomic_DNA"/>
</dbReference>